<dbReference type="InterPro" id="IPR002716">
    <property type="entry name" value="PIN_dom"/>
</dbReference>
<evidence type="ECO:0000313" key="2">
    <source>
        <dbReference type="EMBL" id="SOD20403.1"/>
    </source>
</evidence>
<dbReference type="SUPFAM" id="SSF88723">
    <property type="entry name" value="PIN domain-like"/>
    <property type="match status" value="1"/>
</dbReference>
<dbReference type="CDD" id="cd09854">
    <property type="entry name" value="PIN_VapC-like"/>
    <property type="match status" value="1"/>
</dbReference>
<evidence type="ECO:0000259" key="1">
    <source>
        <dbReference type="SMART" id="SM00670"/>
    </source>
</evidence>
<dbReference type="EMBL" id="OCMT01000005">
    <property type="protein sequence ID" value="SOD20403.1"/>
    <property type="molecule type" value="Genomic_DNA"/>
</dbReference>
<dbReference type="Proteomes" id="UP000219281">
    <property type="component" value="Unassembled WGS sequence"/>
</dbReference>
<sequence>MGFNVFLDANFLLDFLLNRKGYDIALQLLLLAKKRKLIAFTNPSIIQTVSFYIQKDFNVTTSKALLKELLKVVNLIETCPEAVYNALNSSIKDIEDAIHYYTAIEHQMDYIITNDINFLKLNGTALNIKTPEQFLQLLQA</sequence>
<dbReference type="AlphaFoldDB" id="A0A286AES5"/>
<proteinExistence type="predicted"/>
<keyword evidence="3" id="KW-1185">Reference proteome</keyword>
<organism evidence="2 3">
    <name type="scientific">Pedobacter xixiisoli</name>
    <dbReference type="NCBI Taxonomy" id="1476464"/>
    <lineage>
        <taxon>Bacteria</taxon>
        <taxon>Pseudomonadati</taxon>
        <taxon>Bacteroidota</taxon>
        <taxon>Sphingobacteriia</taxon>
        <taxon>Sphingobacteriales</taxon>
        <taxon>Sphingobacteriaceae</taxon>
        <taxon>Pedobacter</taxon>
    </lineage>
</organism>
<dbReference type="RefSeq" id="WP_097133907.1">
    <property type="nucleotide sequence ID" value="NZ_OCMT01000005.1"/>
</dbReference>
<evidence type="ECO:0000313" key="3">
    <source>
        <dbReference type="Proteomes" id="UP000219281"/>
    </source>
</evidence>
<gene>
    <name evidence="2" type="ORF">SAMN06297358_4120</name>
</gene>
<dbReference type="SMART" id="SM00670">
    <property type="entry name" value="PINc"/>
    <property type="match status" value="1"/>
</dbReference>
<feature type="domain" description="PIN" evidence="1">
    <location>
        <begin position="3"/>
        <end position="120"/>
    </location>
</feature>
<dbReference type="Pfam" id="PF13470">
    <property type="entry name" value="PIN_3"/>
    <property type="match status" value="1"/>
</dbReference>
<name>A0A286AES5_9SPHI</name>
<reference evidence="3" key="1">
    <citation type="submission" date="2017-09" db="EMBL/GenBank/DDBJ databases">
        <authorList>
            <person name="Varghese N."/>
            <person name="Submissions S."/>
        </authorList>
    </citation>
    <scope>NUCLEOTIDE SEQUENCE [LARGE SCALE GENOMIC DNA]</scope>
    <source>
        <strain evidence="3">CGMCC 1.12803</strain>
    </source>
</reference>
<dbReference type="InterPro" id="IPR029060">
    <property type="entry name" value="PIN-like_dom_sf"/>
</dbReference>
<accession>A0A286AES5</accession>
<dbReference type="Gene3D" id="3.40.50.1010">
    <property type="entry name" value="5'-nuclease"/>
    <property type="match status" value="1"/>
</dbReference>
<dbReference type="OrthoDB" id="1148871at2"/>
<protein>
    <submittedName>
        <fullName evidence="2">Predicted nucleic acid-binding protein, contains PIN domain</fullName>
    </submittedName>
</protein>